<accession>A0ABU2QPI7</accession>
<gene>
    <name evidence="2" type="ORF">RM528_29195</name>
</gene>
<evidence type="ECO:0000313" key="2">
    <source>
        <dbReference type="EMBL" id="MDT0405918.1"/>
    </source>
</evidence>
<dbReference type="Proteomes" id="UP001180503">
    <property type="component" value="Unassembled WGS sequence"/>
</dbReference>
<comment type="caution">
    <text evidence="2">The sequence shown here is derived from an EMBL/GenBank/DDBJ whole genome shotgun (WGS) entry which is preliminary data.</text>
</comment>
<evidence type="ECO:0000256" key="1">
    <source>
        <dbReference type="SAM" id="Phobius"/>
    </source>
</evidence>
<dbReference type="EMBL" id="JAVRFB010000030">
    <property type="protein sequence ID" value="MDT0405918.1"/>
    <property type="molecule type" value="Genomic_DNA"/>
</dbReference>
<evidence type="ECO:0000313" key="3">
    <source>
        <dbReference type="Proteomes" id="UP001180503"/>
    </source>
</evidence>
<organism evidence="2 3">
    <name type="scientific">Streptomyces edwardsiae</name>
    <dbReference type="NCBI Taxonomy" id="3075527"/>
    <lineage>
        <taxon>Bacteria</taxon>
        <taxon>Bacillati</taxon>
        <taxon>Actinomycetota</taxon>
        <taxon>Actinomycetes</taxon>
        <taxon>Kitasatosporales</taxon>
        <taxon>Streptomycetaceae</taxon>
        <taxon>Streptomyces</taxon>
    </lineage>
</organism>
<reference evidence="3" key="1">
    <citation type="submission" date="2023-07" db="EMBL/GenBank/DDBJ databases">
        <title>30 novel species of actinomycetes from the DSMZ collection.</title>
        <authorList>
            <person name="Nouioui I."/>
        </authorList>
    </citation>
    <scope>NUCLEOTIDE SEQUENCE [LARGE SCALE GENOMIC DNA]</scope>
    <source>
        <strain evidence="3">DSM 41635</strain>
    </source>
</reference>
<protein>
    <submittedName>
        <fullName evidence="2">Uncharacterized protein</fullName>
    </submittedName>
</protein>
<dbReference type="RefSeq" id="WP_311711195.1">
    <property type="nucleotide sequence ID" value="NZ_JAVRFB010000030.1"/>
</dbReference>
<name>A0ABU2QPI7_9ACTN</name>
<proteinExistence type="predicted"/>
<keyword evidence="1" id="KW-0812">Transmembrane</keyword>
<keyword evidence="1" id="KW-1133">Transmembrane helix</keyword>
<keyword evidence="1" id="KW-0472">Membrane</keyword>
<feature type="transmembrane region" description="Helical" evidence="1">
    <location>
        <begin position="33"/>
        <end position="52"/>
    </location>
</feature>
<sequence>MLGLLVGVGHLGAMTFRIAINPNFPHPLYHGVPHAPVLVMTSVFSGFGSVALR</sequence>